<reference evidence="2" key="1">
    <citation type="journal article" date="2023" name="Front. Plant Sci.">
        <title>Chromosomal-level genome assembly of Melastoma candidum provides insights into trichome evolution.</title>
        <authorList>
            <person name="Zhong Y."/>
            <person name="Wu W."/>
            <person name="Sun C."/>
            <person name="Zou P."/>
            <person name="Liu Y."/>
            <person name="Dai S."/>
            <person name="Zhou R."/>
        </authorList>
    </citation>
    <scope>NUCLEOTIDE SEQUENCE [LARGE SCALE GENOMIC DNA]</scope>
</reference>
<dbReference type="EMBL" id="CM042885">
    <property type="protein sequence ID" value="KAI4365698.1"/>
    <property type="molecule type" value="Genomic_DNA"/>
</dbReference>
<sequence>MASSPAGASVDSPASYFPKENQVLELVCESLAYKGRGVCKVSDTGFVFFFDRPLPGERFPGRVTRRKGSYAEVTKLRMITPHRYIVEAPCEYVQYCRGCKTQNLLYEAQVRAKEQQFHELITHAGKFDVRGLEFQNVMQPIVPSTSISLSEQNGVLFWYSKMASERTAG</sequence>
<accession>A0ACB9QG61</accession>
<protein>
    <submittedName>
        <fullName evidence="1">Uncharacterized protein</fullName>
    </submittedName>
</protein>
<evidence type="ECO:0000313" key="1">
    <source>
        <dbReference type="EMBL" id="KAI4365698.1"/>
    </source>
</evidence>
<name>A0ACB9QG61_9MYRT</name>
<dbReference type="Proteomes" id="UP001057402">
    <property type="component" value="Chromosome 6"/>
</dbReference>
<proteinExistence type="predicted"/>
<gene>
    <name evidence="1" type="ORF">MLD38_021662</name>
</gene>
<comment type="caution">
    <text evidence="1">The sequence shown here is derived from an EMBL/GenBank/DDBJ whole genome shotgun (WGS) entry which is preliminary data.</text>
</comment>
<organism evidence="1 2">
    <name type="scientific">Melastoma candidum</name>
    <dbReference type="NCBI Taxonomy" id="119954"/>
    <lineage>
        <taxon>Eukaryota</taxon>
        <taxon>Viridiplantae</taxon>
        <taxon>Streptophyta</taxon>
        <taxon>Embryophyta</taxon>
        <taxon>Tracheophyta</taxon>
        <taxon>Spermatophyta</taxon>
        <taxon>Magnoliopsida</taxon>
        <taxon>eudicotyledons</taxon>
        <taxon>Gunneridae</taxon>
        <taxon>Pentapetalae</taxon>
        <taxon>rosids</taxon>
        <taxon>malvids</taxon>
        <taxon>Myrtales</taxon>
        <taxon>Melastomataceae</taxon>
        <taxon>Melastomatoideae</taxon>
        <taxon>Melastomateae</taxon>
        <taxon>Melastoma</taxon>
    </lineage>
</organism>
<evidence type="ECO:0000313" key="2">
    <source>
        <dbReference type="Proteomes" id="UP001057402"/>
    </source>
</evidence>
<keyword evidence="2" id="KW-1185">Reference proteome</keyword>